<proteinExistence type="predicted"/>
<feature type="domain" description="Fido" evidence="3">
    <location>
        <begin position="167"/>
        <end position="307"/>
    </location>
</feature>
<dbReference type="SUPFAM" id="SSF140931">
    <property type="entry name" value="Fic-like"/>
    <property type="match status" value="1"/>
</dbReference>
<feature type="binding site" evidence="2">
    <location>
        <begin position="247"/>
        <end position="254"/>
    </location>
    <ligand>
        <name>ATP</name>
        <dbReference type="ChEBI" id="CHEBI:30616"/>
    </ligand>
</feature>
<keyword evidence="2" id="KW-0067">ATP-binding</keyword>
<evidence type="ECO:0000256" key="2">
    <source>
        <dbReference type="PIRSR" id="PIRSR640198-2"/>
    </source>
</evidence>
<evidence type="ECO:0000259" key="3">
    <source>
        <dbReference type="PROSITE" id="PS51459"/>
    </source>
</evidence>
<organism evidence="4 5">
    <name type="scientific">Batillaria attramentaria</name>
    <dbReference type="NCBI Taxonomy" id="370345"/>
    <lineage>
        <taxon>Eukaryota</taxon>
        <taxon>Metazoa</taxon>
        <taxon>Spiralia</taxon>
        <taxon>Lophotrochozoa</taxon>
        <taxon>Mollusca</taxon>
        <taxon>Gastropoda</taxon>
        <taxon>Caenogastropoda</taxon>
        <taxon>Sorbeoconcha</taxon>
        <taxon>Cerithioidea</taxon>
        <taxon>Batillariidae</taxon>
        <taxon>Batillaria</taxon>
    </lineage>
</organism>
<comment type="caution">
    <text evidence="4">The sequence shown here is derived from an EMBL/GenBank/DDBJ whole genome shotgun (WGS) entry which is preliminary data.</text>
</comment>
<keyword evidence="2" id="KW-0547">Nucleotide-binding</keyword>
<protein>
    <recommendedName>
        <fullName evidence="3">Fido domain-containing protein</fullName>
    </recommendedName>
</protein>
<evidence type="ECO:0000256" key="1">
    <source>
        <dbReference type="PIRSR" id="PIRSR640198-1"/>
    </source>
</evidence>
<dbReference type="Proteomes" id="UP001519460">
    <property type="component" value="Unassembled WGS sequence"/>
</dbReference>
<dbReference type="InterPro" id="IPR040198">
    <property type="entry name" value="Fido_containing"/>
</dbReference>
<dbReference type="Gene3D" id="1.10.3290.10">
    <property type="entry name" value="Fido-like domain"/>
    <property type="match status" value="1"/>
</dbReference>
<sequence length="357" mass="40728">MACWSLIDFGIDVIPTWRGNGKQVPSVQTMIEEIVSMQTQWKELCSAHNSDNKWKSHLKHVREQFVIDFIHKTSQAEGVGVQGREKLVGFLSNEQKSRKSNSAQESKIHSKEQLETLNLLNAWQYLWDIVTKCRQEDPFSLGLIDVDECVKGLNRIVLKGISLNGRTKGGQFSTEHRVTTYKGEVHEYPFFESEEAAYDAVLLITDRYNELVSQIRNLSDSVEKLTLLYKCAAWLLFELVSLHPFSDGNGRVCRLLCSYCLSVVTPFPTPVHSVFSCQVQEDYINAIVKARSSEKRQPVDLTCLLVESSWTAWKLFIAELNKTTSQPTEKLVSSCLDQERDSLFRRRSLPVAICVRT</sequence>
<dbReference type="PROSITE" id="PS51459">
    <property type="entry name" value="FIDO"/>
    <property type="match status" value="1"/>
</dbReference>
<keyword evidence="5" id="KW-1185">Reference proteome</keyword>
<dbReference type="AlphaFoldDB" id="A0ABD0J639"/>
<gene>
    <name evidence="4" type="ORF">BaRGS_00038459</name>
</gene>
<reference evidence="4 5" key="1">
    <citation type="journal article" date="2023" name="Sci. Data">
        <title>Genome assembly of the Korean intertidal mud-creeper Batillaria attramentaria.</title>
        <authorList>
            <person name="Patra A.K."/>
            <person name="Ho P.T."/>
            <person name="Jun S."/>
            <person name="Lee S.J."/>
            <person name="Kim Y."/>
            <person name="Won Y.J."/>
        </authorList>
    </citation>
    <scope>NUCLEOTIDE SEQUENCE [LARGE SCALE GENOMIC DNA]</scope>
    <source>
        <strain evidence="4">Wonlab-2016</strain>
    </source>
</reference>
<dbReference type="PANTHER" id="PTHR13504:SF38">
    <property type="entry name" value="FIDO DOMAIN-CONTAINING PROTEIN"/>
    <property type="match status" value="1"/>
</dbReference>
<accession>A0ABD0J639</accession>
<feature type="active site" evidence="1">
    <location>
        <position position="243"/>
    </location>
</feature>
<evidence type="ECO:0000313" key="5">
    <source>
        <dbReference type="Proteomes" id="UP001519460"/>
    </source>
</evidence>
<dbReference type="PANTHER" id="PTHR13504">
    <property type="entry name" value="FIDO DOMAIN-CONTAINING PROTEIN DDB_G0283145"/>
    <property type="match status" value="1"/>
</dbReference>
<dbReference type="Pfam" id="PF02661">
    <property type="entry name" value="Fic"/>
    <property type="match status" value="1"/>
</dbReference>
<name>A0ABD0J639_9CAEN</name>
<dbReference type="InterPro" id="IPR003812">
    <property type="entry name" value="Fido"/>
</dbReference>
<dbReference type="InterPro" id="IPR036597">
    <property type="entry name" value="Fido-like_dom_sf"/>
</dbReference>
<dbReference type="EMBL" id="JACVVK020000622">
    <property type="protein sequence ID" value="KAK7462490.1"/>
    <property type="molecule type" value="Genomic_DNA"/>
</dbReference>
<evidence type="ECO:0000313" key="4">
    <source>
        <dbReference type="EMBL" id="KAK7462490.1"/>
    </source>
</evidence>